<feature type="transmembrane region" description="Helical" evidence="17">
    <location>
        <begin position="93"/>
        <end position="113"/>
    </location>
</feature>
<name>A0A0E3D818_9BRAN</name>
<dbReference type="PRINTS" id="PR01436">
    <property type="entry name" value="NADHDHGNASE2"/>
</dbReference>
<evidence type="ECO:0000256" key="17">
    <source>
        <dbReference type="RuleBase" id="RU003403"/>
    </source>
</evidence>
<dbReference type="EC" id="7.1.1.2" evidence="3 17"/>
<feature type="transmembrane region" description="Helical" evidence="17">
    <location>
        <begin position="270"/>
        <end position="290"/>
    </location>
</feature>
<evidence type="ECO:0000256" key="9">
    <source>
        <dbReference type="ARBA" id="ARBA00022967"/>
    </source>
</evidence>
<evidence type="ECO:0000313" key="21">
    <source>
        <dbReference type="EMBL" id="BAV13782.1"/>
    </source>
</evidence>
<evidence type="ECO:0000256" key="12">
    <source>
        <dbReference type="ARBA" id="ARBA00023027"/>
    </source>
</evidence>
<dbReference type="GO" id="GO:0005743">
    <property type="term" value="C:mitochondrial inner membrane"/>
    <property type="evidence" value="ECO:0007669"/>
    <property type="project" value="UniProtKB-SubCell"/>
</dbReference>
<evidence type="ECO:0000259" key="19">
    <source>
        <dbReference type="Pfam" id="PF06444"/>
    </source>
</evidence>
<reference evidence="21" key="3">
    <citation type="submission" date="2015-10" db="EMBL/GenBank/DDBJ databases">
        <title>Evolutionary history of the amphioxus lineage based on mitogenomic.</title>
        <authorList>
            <person name="Igawa T."/>
            <person name="Li K.-L."/>
            <person name="Yong L.W."/>
            <person name="Hs A."/>
            <person name="Suzuki D."/>
            <person name="Morov A.R."/>
            <person name="Wang Y."/>
            <person name="Nozawa M."/>
            <person name="Lin C.-Y."/>
            <person name="Yu J.S."/>
            <person name="Henmi Y."/>
            <person name="Yasui K."/>
        </authorList>
    </citation>
    <scope>NUCLEOTIDE SEQUENCE</scope>
</reference>
<keyword evidence="7 17" id="KW-0812">Transmembrane</keyword>
<dbReference type="CTD" id="4536"/>
<dbReference type="PANTHER" id="PTHR46552:SF1">
    <property type="entry name" value="NADH-UBIQUINONE OXIDOREDUCTASE CHAIN 2"/>
    <property type="match status" value="1"/>
</dbReference>
<dbReference type="Pfam" id="PF06444">
    <property type="entry name" value="NADH_dehy_S2_C"/>
    <property type="match status" value="1"/>
</dbReference>
<evidence type="ECO:0000259" key="18">
    <source>
        <dbReference type="Pfam" id="PF00361"/>
    </source>
</evidence>
<dbReference type="EMBL" id="KC896827">
    <property type="protein sequence ID" value="AGQ42768.1"/>
    <property type="molecule type" value="Genomic_DNA"/>
</dbReference>
<evidence type="ECO:0000256" key="8">
    <source>
        <dbReference type="ARBA" id="ARBA00022792"/>
    </source>
</evidence>
<dbReference type="EMBL" id="AP015024">
    <property type="protein sequence ID" value="BAV13782.1"/>
    <property type="molecule type" value="Genomic_DNA"/>
</dbReference>
<keyword evidence="6 17" id="KW-0679">Respiratory chain</keyword>
<feature type="transmembrane region" description="Helical" evidence="17">
    <location>
        <begin position="30"/>
        <end position="48"/>
    </location>
</feature>
<comment type="subcellular location">
    <subcellularLocation>
        <location evidence="1 17">Mitochondrion inner membrane</location>
        <topology evidence="1 17">Multi-pass membrane protein</topology>
    </subcellularLocation>
</comment>
<evidence type="ECO:0000256" key="11">
    <source>
        <dbReference type="ARBA" id="ARBA00022989"/>
    </source>
</evidence>
<evidence type="ECO:0000313" key="20">
    <source>
        <dbReference type="EMBL" id="AGQ42768.1"/>
    </source>
</evidence>
<comment type="catalytic activity">
    <reaction evidence="16 17">
        <text>a ubiquinone + NADH + 5 H(+)(in) = a ubiquinol + NAD(+) + 4 H(+)(out)</text>
        <dbReference type="Rhea" id="RHEA:29091"/>
        <dbReference type="Rhea" id="RHEA-COMP:9565"/>
        <dbReference type="Rhea" id="RHEA-COMP:9566"/>
        <dbReference type="ChEBI" id="CHEBI:15378"/>
        <dbReference type="ChEBI" id="CHEBI:16389"/>
        <dbReference type="ChEBI" id="CHEBI:17976"/>
        <dbReference type="ChEBI" id="CHEBI:57540"/>
        <dbReference type="ChEBI" id="CHEBI:57945"/>
        <dbReference type="EC" id="7.1.1.2"/>
    </reaction>
</comment>
<keyword evidence="8 17" id="KW-0999">Mitochondrion inner membrane</keyword>
<reference evidence="20" key="2">
    <citation type="journal article" date="2014" name="Zool. Sci.">
        <title>Complete Mitochondrial Genome of Epigonichthys cultellus (Cephalochordata: Branchiostomatidae).</title>
        <authorList>
            <person name="Li W.Y."/>
            <person name="Fang S.H."/>
            <person name="Wang Y.Q."/>
        </authorList>
    </citation>
    <scope>NUCLEOTIDE SEQUENCE</scope>
</reference>
<evidence type="ECO:0000256" key="6">
    <source>
        <dbReference type="ARBA" id="ARBA00022660"/>
    </source>
</evidence>
<feature type="transmembrane region" description="Helical" evidence="17">
    <location>
        <begin position="133"/>
        <end position="162"/>
    </location>
</feature>
<feature type="domain" description="NADH dehydrogenase subunit 2 C-terminal" evidence="19">
    <location>
        <begin position="286"/>
        <end position="334"/>
    </location>
</feature>
<feature type="transmembrane region" description="Helical" evidence="17">
    <location>
        <begin position="6"/>
        <end position="23"/>
    </location>
</feature>
<keyword evidence="5" id="KW-0813">Transport</keyword>
<evidence type="ECO:0000256" key="4">
    <source>
        <dbReference type="ARBA" id="ARBA00021008"/>
    </source>
</evidence>
<dbReference type="RefSeq" id="YP_009130913.1">
    <property type="nucleotide sequence ID" value="NC_026836.1"/>
</dbReference>
<reference evidence="20" key="1">
    <citation type="submission" date="2013-04" db="EMBL/GenBank/DDBJ databases">
        <authorList>
            <person name="Chen Z.Y."/>
            <person name="Gui J.F."/>
            <person name="Zhang Q.Y."/>
        </authorList>
    </citation>
    <scope>NUCLEOTIDE SEQUENCE</scope>
</reference>
<feature type="transmembrane region" description="Helical" evidence="17">
    <location>
        <begin position="60"/>
        <end position="81"/>
    </location>
</feature>
<evidence type="ECO:0000256" key="14">
    <source>
        <dbReference type="ARBA" id="ARBA00023128"/>
    </source>
</evidence>
<protein>
    <recommendedName>
        <fullName evidence="4 17">NADH-ubiquinone oxidoreductase chain 2</fullName>
        <ecNumber evidence="3 17">7.1.1.2</ecNumber>
    </recommendedName>
</protein>
<keyword evidence="9 17" id="KW-1278">Translocase</keyword>
<feature type="transmembrane region" description="Helical" evidence="17">
    <location>
        <begin position="201"/>
        <end position="223"/>
    </location>
</feature>
<evidence type="ECO:0000256" key="1">
    <source>
        <dbReference type="ARBA" id="ARBA00004448"/>
    </source>
</evidence>
<feature type="domain" description="NADH:quinone oxidoreductase/Mrp antiporter transmembrane" evidence="18">
    <location>
        <begin position="23"/>
        <end position="285"/>
    </location>
</feature>
<accession>A0A0E3D818</accession>
<evidence type="ECO:0000256" key="7">
    <source>
        <dbReference type="ARBA" id="ARBA00022692"/>
    </source>
</evidence>
<feature type="transmembrane region" description="Helical" evidence="17">
    <location>
        <begin position="311"/>
        <end position="333"/>
    </location>
</feature>
<evidence type="ECO:0000256" key="13">
    <source>
        <dbReference type="ARBA" id="ARBA00023075"/>
    </source>
</evidence>
<comment type="similarity">
    <text evidence="2 17">Belongs to the complex I subunit 2 family.</text>
</comment>
<keyword evidence="13 17" id="KW-0830">Ubiquinone</keyword>
<keyword evidence="15 17" id="KW-0472">Membrane</keyword>
<evidence type="ECO:0000256" key="5">
    <source>
        <dbReference type="ARBA" id="ARBA00022448"/>
    </source>
</evidence>
<dbReference type="InterPro" id="IPR003917">
    <property type="entry name" value="NADH_UbQ_OxRdtase_chain2"/>
</dbReference>
<organism evidence="20">
    <name type="scientific">Epigonichthys cultellus</name>
    <dbReference type="NCBI Taxonomy" id="1355229"/>
    <lineage>
        <taxon>Eukaryota</taxon>
        <taxon>Metazoa</taxon>
        <taxon>Chordata</taxon>
        <taxon>Cephalochordata</taxon>
        <taxon>Leptocardii</taxon>
        <taxon>Amphioxiformes</taxon>
        <taxon>Branchiostomatidae</taxon>
        <taxon>Epigonichthys</taxon>
    </lineage>
</organism>
<dbReference type="InterPro" id="IPR001750">
    <property type="entry name" value="ND/Mrp_TM"/>
</dbReference>
<dbReference type="GO" id="GO:0008137">
    <property type="term" value="F:NADH dehydrogenase (ubiquinone) activity"/>
    <property type="evidence" value="ECO:0007669"/>
    <property type="project" value="UniProtKB-EC"/>
</dbReference>
<evidence type="ECO:0000256" key="2">
    <source>
        <dbReference type="ARBA" id="ARBA00007012"/>
    </source>
</evidence>
<dbReference type="InterPro" id="IPR010933">
    <property type="entry name" value="NADH_DH_su2_C"/>
</dbReference>
<dbReference type="AlphaFoldDB" id="A0A0E3D818"/>
<gene>
    <name evidence="20" type="primary">ND2</name>
</gene>
<comment type="function">
    <text evidence="17">Core subunit of the mitochondrial membrane respiratory chain NADH dehydrogenase (Complex I) which catalyzes electron transfer from NADH through the respiratory chain, using ubiquinone as an electron acceptor. Essential for the catalytic activity and assembly of complex I.</text>
</comment>
<dbReference type="InterPro" id="IPR050175">
    <property type="entry name" value="Complex_I_Subunit_2"/>
</dbReference>
<proteinExistence type="inferred from homology"/>
<geneLocation type="mitochondrion" evidence="20"/>
<dbReference type="Pfam" id="PF00361">
    <property type="entry name" value="Proton_antipo_M"/>
    <property type="match status" value="1"/>
</dbReference>
<evidence type="ECO:0000256" key="16">
    <source>
        <dbReference type="ARBA" id="ARBA00049551"/>
    </source>
</evidence>
<dbReference type="GO" id="GO:0006120">
    <property type="term" value="P:mitochondrial electron transport, NADH to ubiquinone"/>
    <property type="evidence" value="ECO:0007669"/>
    <property type="project" value="InterPro"/>
</dbReference>
<dbReference type="PANTHER" id="PTHR46552">
    <property type="entry name" value="NADH-UBIQUINONE OXIDOREDUCTASE CHAIN 2"/>
    <property type="match status" value="1"/>
</dbReference>
<keyword evidence="10 17" id="KW-0249">Electron transport</keyword>
<feature type="transmembrane region" description="Helical" evidence="17">
    <location>
        <begin position="235"/>
        <end position="258"/>
    </location>
</feature>
<evidence type="ECO:0000256" key="15">
    <source>
        <dbReference type="ARBA" id="ARBA00023136"/>
    </source>
</evidence>
<sequence length="341" mass="37482">MSPYISPLFSLSMLLSVILVMCANHWVFMWLGLELGTLAFVPLLTWWHSPLEIEATVKYFIMQALAAALFFFGGLVTMNLTQMSGVTYWFSETILVLAIFIKLGVVPFHYWVVDVIQGLNYLPGMVLLTWQKLPGLMVLVQLGYCSAWIILSLGCLSALVGGVGGLGQTQLRKLLAFSSIVHLGWLVVGVTVSSLLGMIYFFLYVGISLPVFMLLHILGAVHVNHLRASLMSNSMLSMFMAVGVLSLAGLPPFLGFLGKWLLVTAFVEDLMILVALSLVIGTLISLYYYLRISYLCLVILSPQQMMVNMTWRKTLTISLLSGLIVLNVVGLLLSGGVACIT</sequence>
<evidence type="ECO:0000256" key="3">
    <source>
        <dbReference type="ARBA" id="ARBA00012944"/>
    </source>
</evidence>
<evidence type="ECO:0000256" key="10">
    <source>
        <dbReference type="ARBA" id="ARBA00022982"/>
    </source>
</evidence>
<keyword evidence="12 17" id="KW-0520">NAD</keyword>
<keyword evidence="14 17" id="KW-0496">Mitochondrion</keyword>
<dbReference type="GeneID" id="24120720"/>
<keyword evidence="11 17" id="KW-1133">Transmembrane helix</keyword>
<feature type="transmembrane region" description="Helical" evidence="17">
    <location>
        <begin position="174"/>
        <end position="195"/>
    </location>
</feature>